<comment type="caution">
    <text evidence="2">The sequence shown here is derived from an EMBL/GenBank/DDBJ whole genome shotgun (WGS) entry which is preliminary data.</text>
</comment>
<keyword evidence="1" id="KW-1133">Transmembrane helix</keyword>
<evidence type="ECO:0000313" key="2">
    <source>
        <dbReference type="EMBL" id="KKR89268.1"/>
    </source>
</evidence>
<organism evidence="2 3">
    <name type="scientific">Candidatus Wolfebacteria bacterium GW2011_GWB1_41_12</name>
    <dbReference type="NCBI Taxonomy" id="1619006"/>
    <lineage>
        <taxon>Bacteria</taxon>
        <taxon>Candidatus Wolfeibacteriota</taxon>
    </lineage>
</organism>
<sequence length="299" mass="32496">MTKKLPKILIGLSIAIFLLSIFHFLFFDKILAADLNFQPSYPWGEGEQPIGGLVSKFYIYALAIVGVVALGAIIYGGILYTVSSGSPSQQQEAKNWITGAIWGVVLLAGAVLLLRTINPELVKLTEPGDLIDKNITITSLTKNASTLLFIQEQGEIGSNKKFNSLEALDYLNGVASVKNPCTALLISGGSDCVQLNGIRQTTLDEIKNLSLEIGSSNVFITGATESRIHSSGQYSHENGYKVDLRLDDELTNYIEQKFQSAGYRTESNGSQSPVYINPSTGSVYTKEGNHWDISVIPKI</sequence>
<dbReference type="Proteomes" id="UP000033918">
    <property type="component" value="Unassembled WGS sequence"/>
</dbReference>
<keyword evidence="1" id="KW-0812">Transmembrane</keyword>
<name>A0A0G0UKF1_9BACT</name>
<proteinExistence type="predicted"/>
<evidence type="ECO:0000256" key="1">
    <source>
        <dbReference type="SAM" id="Phobius"/>
    </source>
</evidence>
<reference evidence="2 3" key="1">
    <citation type="journal article" date="2015" name="Nature">
        <title>rRNA introns, odd ribosomes, and small enigmatic genomes across a large radiation of phyla.</title>
        <authorList>
            <person name="Brown C.T."/>
            <person name="Hug L.A."/>
            <person name="Thomas B.C."/>
            <person name="Sharon I."/>
            <person name="Castelle C.J."/>
            <person name="Singh A."/>
            <person name="Wilkins M.J."/>
            <person name="Williams K.H."/>
            <person name="Banfield J.F."/>
        </authorList>
    </citation>
    <scope>NUCLEOTIDE SEQUENCE [LARGE SCALE GENOMIC DNA]</scope>
</reference>
<protein>
    <submittedName>
        <fullName evidence="2">Uncharacterized protein</fullName>
    </submittedName>
</protein>
<dbReference type="InterPro" id="IPR043993">
    <property type="entry name" value="T4SS_pilin"/>
</dbReference>
<dbReference type="Pfam" id="PF18895">
    <property type="entry name" value="T4SS_pilin"/>
    <property type="match status" value="1"/>
</dbReference>
<feature type="transmembrane region" description="Helical" evidence="1">
    <location>
        <begin position="95"/>
        <end position="114"/>
    </location>
</feature>
<feature type="transmembrane region" description="Helical" evidence="1">
    <location>
        <begin position="58"/>
        <end position="83"/>
    </location>
</feature>
<evidence type="ECO:0000313" key="3">
    <source>
        <dbReference type="Proteomes" id="UP000033918"/>
    </source>
</evidence>
<dbReference type="EMBL" id="LCAK01000001">
    <property type="protein sequence ID" value="KKR89268.1"/>
    <property type="molecule type" value="Genomic_DNA"/>
</dbReference>
<gene>
    <name evidence="2" type="ORF">UU38_C0001G0170</name>
</gene>
<dbReference type="AlphaFoldDB" id="A0A0G0UKF1"/>
<accession>A0A0G0UKF1</accession>
<keyword evidence="1" id="KW-0472">Membrane</keyword>